<dbReference type="EMBL" id="JAYKXP010000020">
    <property type="protein sequence ID" value="KAK7047374.1"/>
    <property type="molecule type" value="Genomic_DNA"/>
</dbReference>
<organism evidence="1 2">
    <name type="scientific">Paramarasmius palmivorus</name>
    <dbReference type="NCBI Taxonomy" id="297713"/>
    <lineage>
        <taxon>Eukaryota</taxon>
        <taxon>Fungi</taxon>
        <taxon>Dikarya</taxon>
        <taxon>Basidiomycota</taxon>
        <taxon>Agaricomycotina</taxon>
        <taxon>Agaricomycetes</taxon>
        <taxon>Agaricomycetidae</taxon>
        <taxon>Agaricales</taxon>
        <taxon>Marasmiineae</taxon>
        <taxon>Marasmiaceae</taxon>
        <taxon>Paramarasmius</taxon>
    </lineage>
</organism>
<name>A0AAW0D8F7_9AGAR</name>
<proteinExistence type="predicted"/>
<dbReference type="Pfam" id="PF26113">
    <property type="entry name" value="GH16_XgeA"/>
    <property type="match status" value="1"/>
</dbReference>
<dbReference type="AlphaFoldDB" id="A0AAW0D8F7"/>
<reference evidence="1 2" key="1">
    <citation type="submission" date="2024-01" db="EMBL/GenBank/DDBJ databases">
        <title>A draft genome for a cacao thread blight-causing isolate of Paramarasmius palmivorus.</title>
        <authorList>
            <person name="Baruah I.K."/>
            <person name="Bukari Y."/>
            <person name="Amoako-Attah I."/>
            <person name="Meinhardt L.W."/>
            <person name="Bailey B.A."/>
            <person name="Cohen S.P."/>
        </authorList>
    </citation>
    <scope>NUCLEOTIDE SEQUENCE [LARGE SCALE GENOMIC DNA]</scope>
    <source>
        <strain evidence="1 2">GH-12</strain>
    </source>
</reference>
<keyword evidence="2" id="KW-1185">Reference proteome</keyword>
<gene>
    <name evidence="1" type="ORF">VNI00_006605</name>
</gene>
<evidence type="ECO:0000313" key="2">
    <source>
        <dbReference type="Proteomes" id="UP001383192"/>
    </source>
</evidence>
<dbReference type="Gene3D" id="2.60.120.200">
    <property type="match status" value="1"/>
</dbReference>
<accession>A0AAW0D8F7</accession>
<dbReference type="Proteomes" id="UP001383192">
    <property type="component" value="Unassembled WGS sequence"/>
</dbReference>
<evidence type="ECO:0000313" key="1">
    <source>
        <dbReference type="EMBL" id="KAK7047374.1"/>
    </source>
</evidence>
<protein>
    <submittedName>
        <fullName evidence="1">Uncharacterized protein</fullName>
    </submittedName>
</protein>
<comment type="caution">
    <text evidence="1">The sequence shown here is derived from an EMBL/GenBank/DDBJ whole genome shotgun (WGS) entry which is preliminary data.</text>
</comment>
<sequence>MERTETDIKIWFWERNSTTIPKQVSLGETTVDTDTWGIPTAYFPSTSNCSLSEKMGPHKIIINRKFPRFASSK</sequence>